<dbReference type="AlphaFoldDB" id="A0A7U3YK13"/>
<evidence type="ECO:0000313" key="2">
    <source>
        <dbReference type="Proteomes" id="UP000006365"/>
    </source>
</evidence>
<protein>
    <recommendedName>
        <fullName evidence="3">DUF3368 domain-containing protein</fullName>
    </recommendedName>
</protein>
<gene>
    <name evidence="1" type="ordered locus">Despr_0639</name>
</gene>
<keyword evidence="2" id="KW-1185">Reference proteome</keyword>
<dbReference type="KEGG" id="dpr:Despr_0639"/>
<evidence type="ECO:0008006" key="3">
    <source>
        <dbReference type="Google" id="ProtNLM"/>
    </source>
</evidence>
<dbReference type="Proteomes" id="UP000006365">
    <property type="component" value="Chromosome"/>
</dbReference>
<sequence length="159" mass="16792">MVDTDKLLAALRGLAGGVVDTSTLIYLERLELLPRVAGCVQLVLIPQVIAEFGGEIAGATLLATAPTGTTDQAVCRSASLLHLPVLSEDRQVLLAARRLGLGYYNTLMLLLALCARGDLPLAAYPQLRRRLSAFARYGRDILAVGDALFHALGAARPGG</sequence>
<organism evidence="1 2">
    <name type="scientific">Desulfobulbus propionicus (strain ATCC 33891 / DSM 2032 / VKM B-1956 / 1pr3)</name>
    <dbReference type="NCBI Taxonomy" id="577650"/>
    <lineage>
        <taxon>Bacteria</taxon>
        <taxon>Pseudomonadati</taxon>
        <taxon>Thermodesulfobacteriota</taxon>
        <taxon>Desulfobulbia</taxon>
        <taxon>Desulfobulbales</taxon>
        <taxon>Desulfobulbaceae</taxon>
        <taxon>Desulfobulbus</taxon>
    </lineage>
</organism>
<accession>A0A7U3YK13</accession>
<evidence type="ECO:0000313" key="1">
    <source>
        <dbReference type="EMBL" id="ADW16815.1"/>
    </source>
</evidence>
<reference evidence="1 2" key="1">
    <citation type="journal article" date="2011" name="Stand. Genomic Sci.">
        <title>Complete genome sequence of Desulfobulbus propionicus type strain (1pr3).</title>
        <authorList>
            <person name="Pagani I."/>
            <person name="Lapidus A."/>
            <person name="Nolan M."/>
            <person name="Lucas S."/>
            <person name="Hammon N."/>
            <person name="Deshpande S."/>
            <person name="Cheng J.F."/>
            <person name="Chertkov O."/>
            <person name="Davenport K."/>
            <person name="Tapia R."/>
            <person name="Han C."/>
            <person name="Goodwin L."/>
            <person name="Pitluck S."/>
            <person name="Liolios K."/>
            <person name="Mavromatis K."/>
            <person name="Ivanova N."/>
            <person name="Mikhailova N."/>
            <person name="Pati A."/>
            <person name="Chen A."/>
            <person name="Palaniappan K."/>
            <person name="Land M."/>
            <person name="Hauser L."/>
            <person name="Chang Y.J."/>
            <person name="Jeffries C.D."/>
            <person name="Detter J.C."/>
            <person name="Brambilla E."/>
            <person name="Kannan K.P."/>
            <person name="Djao O.D."/>
            <person name="Rohde M."/>
            <person name="Pukall R."/>
            <person name="Spring S."/>
            <person name="Goker M."/>
            <person name="Sikorski J."/>
            <person name="Woyke T."/>
            <person name="Bristow J."/>
            <person name="Eisen J.A."/>
            <person name="Markowitz V."/>
            <person name="Hugenholtz P."/>
            <person name="Kyrpides N.C."/>
            <person name="Klenk H.P."/>
        </authorList>
    </citation>
    <scope>NUCLEOTIDE SEQUENCE [LARGE SCALE GENOMIC DNA]</scope>
    <source>
        <strain evidence="2">ATCC 33891 / DSM 2032 / 1pr3</strain>
    </source>
</reference>
<dbReference type="EMBL" id="CP002364">
    <property type="protein sequence ID" value="ADW16815.1"/>
    <property type="molecule type" value="Genomic_DNA"/>
</dbReference>
<proteinExistence type="predicted"/>
<name>A0A7U3YK13_DESPD</name>
<dbReference type="RefSeq" id="WP_015723360.1">
    <property type="nucleotide sequence ID" value="NC_014972.1"/>
</dbReference>